<dbReference type="SMART" id="SM00032">
    <property type="entry name" value="CCP"/>
    <property type="match status" value="2"/>
</dbReference>
<evidence type="ECO:0000259" key="3">
    <source>
        <dbReference type="PROSITE" id="PS50923"/>
    </source>
</evidence>
<accession>A0ABQ7R0Z9</accession>
<gene>
    <name evidence="4" type="ORF">JYU34_003839</name>
</gene>
<reference evidence="4 5" key="1">
    <citation type="submission" date="2021-06" db="EMBL/GenBank/DDBJ databases">
        <title>A haploid diamondback moth (Plutella xylostella L.) genome assembly resolves 31 chromosomes and identifies a diamide resistance mutation.</title>
        <authorList>
            <person name="Ward C.M."/>
            <person name="Perry K.D."/>
            <person name="Baker G."/>
            <person name="Powis K."/>
            <person name="Heckel D.G."/>
            <person name="Baxter S.W."/>
        </authorList>
    </citation>
    <scope>NUCLEOTIDE SEQUENCE [LARGE SCALE GENOMIC DNA]</scope>
    <source>
        <strain evidence="4 5">LV</strain>
        <tissue evidence="4">Single pupa</tissue>
    </source>
</reference>
<evidence type="ECO:0000256" key="1">
    <source>
        <dbReference type="ARBA" id="ARBA00023157"/>
    </source>
</evidence>
<proteinExistence type="predicted"/>
<dbReference type="SUPFAM" id="SSF57535">
    <property type="entry name" value="Complement control module/SCR domain"/>
    <property type="match status" value="1"/>
</dbReference>
<name>A0ABQ7R0Z9_PLUXY</name>
<feature type="domain" description="Sushi" evidence="3">
    <location>
        <begin position="308"/>
        <end position="370"/>
    </location>
</feature>
<keyword evidence="1" id="KW-1015">Disulfide bond</keyword>
<comment type="caution">
    <text evidence="4">The sequence shown here is derived from an EMBL/GenBank/DDBJ whole genome shotgun (WGS) entry which is preliminary data.</text>
</comment>
<dbReference type="EMBL" id="JAHIBW010000005">
    <property type="protein sequence ID" value="KAG7310986.1"/>
    <property type="molecule type" value="Genomic_DNA"/>
</dbReference>
<evidence type="ECO:0000313" key="4">
    <source>
        <dbReference type="EMBL" id="KAG7310986.1"/>
    </source>
</evidence>
<protein>
    <recommendedName>
        <fullName evidence="3">Sushi domain-containing protein</fullName>
    </recommendedName>
</protein>
<evidence type="ECO:0000256" key="2">
    <source>
        <dbReference type="PROSITE-ProRule" id="PRU00302"/>
    </source>
</evidence>
<organism evidence="4 5">
    <name type="scientific">Plutella xylostella</name>
    <name type="common">Diamondback moth</name>
    <name type="synonym">Plutella maculipennis</name>
    <dbReference type="NCBI Taxonomy" id="51655"/>
    <lineage>
        <taxon>Eukaryota</taxon>
        <taxon>Metazoa</taxon>
        <taxon>Ecdysozoa</taxon>
        <taxon>Arthropoda</taxon>
        <taxon>Hexapoda</taxon>
        <taxon>Insecta</taxon>
        <taxon>Pterygota</taxon>
        <taxon>Neoptera</taxon>
        <taxon>Endopterygota</taxon>
        <taxon>Lepidoptera</taxon>
        <taxon>Glossata</taxon>
        <taxon>Ditrysia</taxon>
        <taxon>Yponomeutoidea</taxon>
        <taxon>Plutellidae</taxon>
        <taxon>Plutella</taxon>
    </lineage>
</organism>
<dbReference type="InterPro" id="IPR035976">
    <property type="entry name" value="Sushi/SCR/CCP_sf"/>
</dbReference>
<dbReference type="Proteomes" id="UP000823941">
    <property type="component" value="Chromosome 5"/>
</dbReference>
<sequence>MAVVLRCTECRPPPARYGAVTAECSVYYPRPRCGQQRPKPFLREPPPYCDPTPSNAPREPPCCYDFPCKAHCFNHGAATRPSGRYARTVWYPGECCPKVPPCQAFTCPNPPFHPCCYYTIKLPTHNPYDASLNSTAVKGNAYVHHSGWRDGILRHPRTRSPPAATLKVYQPREDPRLFYQSDAYAQENRLAERVSNEVAQVFPGREVIRAADEYGARNARILHKRRKSLSSVRGHHTCIRCPTDRKLIAPQGSDRVFLQQPYLKTCAGKPASRNIKLLHVYGPRFGTLVGTGTHVVVSRITEDNKIIRHCKTQVHVVSPGCCTPPHLVSRCEGRTCSFTCRDSVLQLQGTRKLSCGPDMKWTGELPDCVAPDSCPAPPPPDHGRISCHGDTGRLSSLLEGAECRVRCQRGWRSSTRVGPSYCRRGHWTKDFVCYPRRQKGTSYQSRNSL</sequence>
<dbReference type="PROSITE" id="PS50923">
    <property type="entry name" value="SUSHI"/>
    <property type="match status" value="1"/>
</dbReference>
<comment type="caution">
    <text evidence="2">Lacks conserved residue(s) required for the propagation of feature annotation.</text>
</comment>
<dbReference type="Pfam" id="PF00084">
    <property type="entry name" value="Sushi"/>
    <property type="match status" value="1"/>
</dbReference>
<keyword evidence="2" id="KW-0768">Sushi</keyword>
<dbReference type="InterPro" id="IPR000436">
    <property type="entry name" value="Sushi_SCR_CCP_dom"/>
</dbReference>
<evidence type="ECO:0000313" key="5">
    <source>
        <dbReference type="Proteomes" id="UP000823941"/>
    </source>
</evidence>
<dbReference type="Gene3D" id="2.10.70.10">
    <property type="entry name" value="Complement Module, domain 1"/>
    <property type="match status" value="2"/>
</dbReference>
<keyword evidence="5" id="KW-1185">Reference proteome</keyword>